<evidence type="ECO:0000313" key="2">
    <source>
        <dbReference type="Proteomes" id="UP001183585"/>
    </source>
</evidence>
<gene>
    <name evidence="1" type="ORF">J2S48_001018</name>
</gene>
<reference evidence="1 2" key="1">
    <citation type="submission" date="2023-07" db="EMBL/GenBank/DDBJ databases">
        <title>Sequencing the genomes of 1000 actinobacteria strains.</title>
        <authorList>
            <person name="Klenk H.-P."/>
        </authorList>
    </citation>
    <scope>NUCLEOTIDE SEQUENCE [LARGE SCALE GENOMIC DNA]</scope>
    <source>
        <strain evidence="1 2">DSM 45554</strain>
    </source>
</reference>
<dbReference type="Proteomes" id="UP001183585">
    <property type="component" value="Unassembled WGS sequence"/>
</dbReference>
<organism evidence="1 2">
    <name type="scientific">Promicromonospora iranensis</name>
    <dbReference type="NCBI Taxonomy" id="1105144"/>
    <lineage>
        <taxon>Bacteria</taxon>
        <taxon>Bacillati</taxon>
        <taxon>Actinomycetota</taxon>
        <taxon>Actinomycetes</taxon>
        <taxon>Micrococcales</taxon>
        <taxon>Promicromonosporaceae</taxon>
        <taxon>Promicromonospora</taxon>
    </lineage>
</organism>
<sequence>MTSCDLTLARDIDAACRLTGTFTLRSGQAASEYLDKYLVETGPALLARGRADLAAARAG</sequence>
<proteinExistence type="predicted"/>
<dbReference type="GO" id="GO:0016757">
    <property type="term" value="F:glycosyltransferase activity"/>
    <property type="evidence" value="ECO:0007669"/>
    <property type="project" value="UniProtKB-KW"/>
</dbReference>
<keyword evidence="1" id="KW-0328">Glycosyltransferase</keyword>
<keyword evidence="2" id="KW-1185">Reference proteome</keyword>
<accession>A0ABU2CJI8</accession>
<dbReference type="RefSeq" id="WP_274994129.1">
    <property type="nucleotide sequence ID" value="NZ_JAJQQP010000006.1"/>
</dbReference>
<protein>
    <submittedName>
        <fullName evidence="1">Orotate phosphoribosyltransferase</fullName>
    </submittedName>
</protein>
<evidence type="ECO:0000313" key="1">
    <source>
        <dbReference type="EMBL" id="MDR7381503.1"/>
    </source>
</evidence>
<keyword evidence="1" id="KW-0808">Transferase</keyword>
<dbReference type="EMBL" id="JAVDYE010000001">
    <property type="protein sequence ID" value="MDR7381503.1"/>
    <property type="molecule type" value="Genomic_DNA"/>
</dbReference>
<comment type="caution">
    <text evidence="1">The sequence shown here is derived from an EMBL/GenBank/DDBJ whole genome shotgun (WGS) entry which is preliminary data.</text>
</comment>
<name>A0ABU2CJI8_9MICO</name>